<evidence type="ECO:0000313" key="3">
    <source>
        <dbReference type="EMBL" id="MBA2226593.1"/>
    </source>
</evidence>
<dbReference type="Proteomes" id="UP000542342">
    <property type="component" value="Unassembled WGS sequence"/>
</dbReference>
<dbReference type="EMBL" id="JACEFB010000006">
    <property type="protein sequence ID" value="MBA2226593.1"/>
    <property type="molecule type" value="Genomic_DNA"/>
</dbReference>
<dbReference type="PROSITE" id="PS50975">
    <property type="entry name" value="ATP_GRASP"/>
    <property type="match status" value="1"/>
</dbReference>
<dbReference type="GO" id="GO:0005524">
    <property type="term" value="F:ATP binding"/>
    <property type="evidence" value="ECO:0007669"/>
    <property type="project" value="UniProtKB-UniRule"/>
</dbReference>
<dbReference type="InterPro" id="IPR024710">
    <property type="entry name" value="MfnD"/>
</dbReference>
<dbReference type="Pfam" id="PF02655">
    <property type="entry name" value="ATP-grasp_3"/>
    <property type="match status" value="1"/>
</dbReference>
<dbReference type="PIRSF" id="PIRSF016766">
    <property type="entry name" value="UCP016766_ATPgrasp"/>
    <property type="match status" value="1"/>
</dbReference>
<dbReference type="Gene3D" id="3.30.470.20">
    <property type="entry name" value="ATP-grasp fold, B domain"/>
    <property type="match status" value="1"/>
</dbReference>
<dbReference type="RefSeq" id="WP_194538022.1">
    <property type="nucleotide sequence ID" value="NZ_JACEFB010000006.1"/>
</dbReference>
<evidence type="ECO:0000256" key="1">
    <source>
        <dbReference type="PROSITE-ProRule" id="PRU00409"/>
    </source>
</evidence>
<accession>A0A7V9ABZ5</accession>
<organism evidence="3 4">
    <name type="scientific">Thermogemmata fonticola</name>
    <dbReference type="NCBI Taxonomy" id="2755323"/>
    <lineage>
        <taxon>Bacteria</taxon>
        <taxon>Pseudomonadati</taxon>
        <taxon>Planctomycetota</taxon>
        <taxon>Planctomycetia</taxon>
        <taxon>Gemmatales</taxon>
        <taxon>Gemmataceae</taxon>
        <taxon>Thermogemmata</taxon>
    </lineage>
</organism>
<dbReference type="Gene3D" id="2.30.36.100">
    <property type="match status" value="1"/>
</dbReference>
<dbReference type="InterPro" id="IPR011761">
    <property type="entry name" value="ATP-grasp"/>
</dbReference>
<sequence length="311" mass="34125">MKIYVYEHLTATGLGKEPDSAEHGMYREGWAMRSALEADLRQVSGLDVVDDPAAAEAVVVIAPETGGVLAELSAGWDRRRVWRLGPSRETIRLASDKWALAEHWRQRGVPTPLVRLGQPRPQDRYPLVWKPRDGCGSQATFLVHRWEEVGGLESQVEGCEMIVQDYVPGQAASVAFLCGPQTTLPLLPAYQHLSTDGRFRYQGGALPLPAELAQRAVELGQRALAHLSGLLGYVGVDVVLGEAADGSQDYAIEINPRLTTSYIGLRVACLDNLAGAMVEVALGRWVGRLRWKSVSIQFSADGTWTECTWNH</sequence>
<name>A0A7V9ABZ5_9BACT</name>
<dbReference type="InterPro" id="IPR003806">
    <property type="entry name" value="ATP-grasp_PylC-type"/>
</dbReference>
<dbReference type="GO" id="GO:0046872">
    <property type="term" value="F:metal ion binding"/>
    <property type="evidence" value="ECO:0007669"/>
    <property type="project" value="InterPro"/>
</dbReference>
<reference evidence="3 4" key="1">
    <citation type="submission" date="2020-07" db="EMBL/GenBank/DDBJ databases">
        <title>Thermogemmata thermophila gen. nov., sp. nov., a novel moderate thermophilic planctomycete from a Kamchatka hot spring.</title>
        <authorList>
            <person name="Elcheninov A.G."/>
            <person name="Podosokorskaya O.A."/>
            <person name="Kovaleva O.L."/>
            <person name="Novikov A."/>
            <person name="Bonch-Osmolovskaya E.A."/>
            <person name="Toshchakov S.V."/>
            <person name="Kublanov I.V."/>
        </authorList>
    </citation>
    <scope>NUCLEOTIDE SEQUENCE [LARGE SCALE GENOMIC DNA]</scope>
    <source>
        <strain evidence="3 4">2918</strain>
    </source>
</reference>
<keyword evidence="1" id="KW-0547">Nucleotide-binding</keyword>
<evidence type="ECO:0000313" key="4">
    <source>
        <dbReference type="Proteomes" id="UP000542342"/>
    </source>
</evidence>
<dbReference type="SUPFAM" id="SSF56059">
    <property type="entry name" value="Glutathione synthetase ATP-binding domain-like"/>
    <property type="match status" value="1"/>
</dbReference>
<dbReference type="AlphaFoldDB" id="A0A7V9ABZ5"/>
<comment type="caution">
    <text evidence="3">The sequence shown here is derived from an EMBL/GenBank/DDBJ whole genome shotgun (WGS) entry which is preliminary data.</text>
</comment>
<evidence type="ECO:0000259" key="2">
    <source>
        <dbReference type="PROSITE" id="PS50975"/>
    </source>
</evidence>
<keyword evidence="1" id="KW-0067">ATP-binding</keyword>
<protein>
    <submittedName>
        <fullName evidence="3">ATP-grasp domain-containing protein</fullName>
    </submittedName>
</protein>
<keyword evidence="4" id="KW-1185">Reference proteome</keyword>
<gene>
    <name evidence="3" type="ORF">H0921_10520</name>
</gene>
<feature type="domain" description="ATP-grasp" evidence="2">
    <location>
        <begin position="78"/>
        <end position="282"/>
    </location>
</feature>
<proteinExistence type="predicted"/>